<keyword evidence="1" id="KW-0812">Transmembrane</keyword>
<dbReference type="PANTHER" id="PTHR37806">
    <property type="entry name" value="LMO0724 PROTEIN"/>
    <property type="match status" value="1"/>
</dbReference>
<dbReference type="PANTHER" id="PTHR37806:SF1">
    <property type="entry name" value="PEPTIDASE C39-LIKE DOMAIN-CONTAINING PROTEIN"/>
    <property type="match status" value="1"/>
</dbReference>
<proteinExistence type="predicted"/>
<gene>
    <name evidence="3" type="ORF">VF724_14905</name>
</gene>
<keyword evidence="1" id="KW-0472">Membrane</keyword>
<dbReference type="EMBL" id="JAYJLD010000025">
    <property type="protein sequence ID" value="MEB3102944.1"/>
    <property type="molecule type" value="Genomic_DNA"/>
</dbReference>
<evidence type="ECO:0000313" key="4">
    <source>
        <dbReference type="Proteomes" id="UP001310386"/>
    </source>
</evidence>
<organism evidence="3 4">
    <name type="scientific">Ferviditalea candida</name>
    <dbReference type="NCBI Taxonomy" id="3108399"/>
    <lineage>
        <taxon>Bacteria</taxon>
        <taxon>Bacillati</taxon>
        <taxon>Bacillota</taxon>
        <taxon>Bacilli</taxon>
        <taxon>Bacillales</taxon>
        <taxon>Paenibacillaceae</taxon>
        <taxon>Ferviditalea</taxon>
    </lineage>
</organism>
<dbReference type="RefSeq" id="WP_371755068.1">
    <property type="nucleotide sequence ID" value="NZ_JAYJLD010000025.1"/>
</dbReference>
<dbReference type="Proteomes" id="UP001310386">
    <property type="component" value="Unassembled WGS sequence"/>
</dbReference>
<feature type="transmembrane region" description="Helical" evidence="1">
    <location>
        <begin position="12"/>
        <end position="32"/>
    </location>
</feature>
<sequence length="285" mass="31203">MRVLNGLKLSFSIILVAGLVFSGGVFSMLLYAKMTGSDLGILVPRADDQAYAAEMTGDGTHTAGGNRIQRQAEQSVEAAAVRPASALLSAPVIRQNPELPAGCEITSLTMLLQYSGISKNKLDLVPEMKTDPTPIRFDRSGSIQYWGNPNVGFVGDITRKQIGFGIFHAGIYPLLHKYIPSAVDLTGQPYEQLEDQIIKGFPVVVWTTIDFQLPQKWVEWNTTTGTVRTTFSEHAVLLTGFDQSHVFVNDPLSGQKNLKIDKKQFIATWESMGKQALSYTGKAAH</sequence>
<dbReference type="Gene3D" id="3.90.70.10">
    <property type="entry name" value="Cysteine proteinases"/>
    <property type="match status" value="1"/>
</dbReference>
<keyword evidence="4" id="KW-1185">Reference proteome</keyword>
<evidence type="ECO:0000256" key="1">
    <source>
        <dbReference type="SAM" id="Phobius"/>
    </source>
</evidence>
<reference evidence="3" key="1">
    <citation type="submission" date="2023-12" db="EMBL/GenBank/DDBJ databases">
        <title>Fervidustalea candida gen. nov., sp. nov., a novel member of the family Paenibacillaceae isolated from a geothermal area.</title>
        <authorList>
            <person name="Li W.-J."/>
            <person name="Jiao J.-Y."/>
            <person name="Chen Y."/>
        </authorList>
    </citation>
    <scope>NUCLEOTIDE SEQUENCE</scope>
    <source>
        <strain evidence="3">SYSU GA230002</strain>
    </source>
</reference>
<keyword evidence="1" id="KW-1133">Transmembrane helix</keyword>
<protein>
    <submittedName>
        <fullName evidence="3">C39 family peptidase</fullName>
    </submittedName>
</protein>
<feature type="domain" description="Peptidase C39-like" evidence="2">
    <location>
        <begin position="89"/>
        <end position="251"/>
    </location>
</feature>
<comment type="caution">
    <text evidence="3">The sequence shown here is derived from an EMBL/GenBank/DDBJ whole genome shotgun (WGS) entry which is preliminary data.</text>
</comment>
<name>A0ABU5ZKE7_9BACL</name>
<dbReference type="Pfam" id="PF13529">
    <property type="entry name" value="Peptidase_C39_2"/>
    <property type="match status" value="1"/>
</dbReference>
<accession>A0ABU5ZKE7</accession>
<evidence type="ECO:0000313" key="3">
    <source>
        <dbReference type="EMBL" id="MEB3102944.1"/>
    </source>
</evidence>
<dbReference type="InterPro" id="IPR039564">
    <property type="entry name" value="Peptidase_C39-like"/>
</dbReference>
<evidence type="ECO:0000259" key="2">
    <source>
        <dbReference type="Pfam" id="PF13529"/>
    </source>
</evidence>